<dbReference type="PATRIC" id="fig|1150625.3.peg.722"/>
<dbReference type="STRING" id="1150625.Q75_03445"/>
<comment type="subcellular location">
    <subcellularLocation>
        <location evidence="1 10">Cell membrane</location>
        <topology evidence="1 10">Multi-pass membrane protein</topology>
    </subcellularLocation>
</comment>
<evidence type="ECO:0000256" key="6">
    <source>
        <dbReference type="ARBA" id="ARBA00022989"/>
    </source>
</evidence>
<comment type="function">
    <text evidence="10">Channel that opens in response to stretch forces in the membrane lipid bilayer. May participate in the regulation of osmotic pressure changes within the cell.</text>
</comment>
<dbReference type="HAMAP" id="MF_00115">
    <property type="entry name" value="MscL"/>
    <property type="match status" value="1"/>
</dbReference>
<evidence type="ECO:0000256" key="9">
    <source>
        <dbReference type="ARBA" id="ARBA00023303"/>
    </source>
</evidence>
<keyword evidence="3 10" id="KW-0813">Transport</keyword>
<dbReference type="GO" id="GO:0008381">
    <property type="term" value="F:mechanosensitive monoatomic ion channel activity"/>
    <property type="evidence" value="ECO:0007669"/>
    <property type="project" value="UniProtKB-UniRule"/>
</dbReference>
<comment type="similarity">
    <text evidence="2 10">Belongs to the MscL family.</text>
</comment>
<dbReference type="SUPFAM" id="SSF81330">
    <property type="entry name" value="Gated mechanosensitive channel"/>
    <property type="match status" value="1"/>
</dbReference>
<dbReference type="AlphaFoldDB" id="A0A147KB44"/>
<dbReference type="PANTHER" id="PTHR30266:SF2">
    <property type="entry name" value="LARGE-CONDUCTANCE MECHANOSENSITIVE CHANNEL"/>
    <property type="match status" value="1"/>
</dbReference>
<dbReference type="Gene3D" id="1.10.1200.120">
    <property type="entry name" value="Large-conductance mechanosensitive channel, MscL, domain 1"/>
    <property type="match status" value="1"/>
</dbReference>
<keyword evidence="5 10" id="KW-0812">Transmembrane</keyword>
<dbReference type="PANTHER" id="PTHR30266">
    <property type="entry name" value="MECHANOSENSITIVE CHANNEL MSCL"/>
    <property type="match status" value="1"/>
</dbReference>
<evidence type="ECO:0000313" key="12">
    <source>
        <dbReference type="Proteomes" id="UP000074108"/>
    </source>
</evidence>
<evidence type="ECO:0000256" key="8">
    <source>
        <dbReference type="ARBA" id="ARBA00023136"/>
    </source>
</evidence>
<name>A0A147KB44_9BACI</name>
<dbReference type="NCBIfam" id="TIGR00220">
    <property type="entry name" value="mscL"/>
    <property type="match status" value="1"/>
</dbReference>
<dbReference type="InterPro" id="IPR001185">
    <property type="entry name" value="MS_channel"/>
</dbReference>
<dbReference type="PROSITE" id="PS01327">
    <property type="entry name" value="MSCL"/>
    <property type="match status" value="1"/>
</dbReference>
<evidence type="ECO:0000313" key="11">
    <source>
        <dbReference type="EMBL" id="KUP08063.1"/>
    </source>
</evidence>
<protein>
    <recommendedName>
        <fullName evidence="10">Large-conductance mechanosensitive channel</fullName>
    </recommendedName>
</protein>
<dbReference type="OrthoDB" id="9810350at2"/>
<dbReference type="Proteomes" id="UP000074108">
    <property type="component" value="Unassembled WGS sequence"/>
</dbReference>
<proteinExistence type="inferred from homology"/>
<keyword evidence="9 10" id="KW-0407">Ion channel</keyword>
<accession>A0A147KB44</accession>
<evidence type="ECO:0000256" key="5">
    <source>
        <dbReference type="ARBA" id="ARBA00022692"/>
    </source>
</evidence>
<keyword evidence="7 10" id="KW-0406">Ion transport</keyword>
<dbReference type="InterPro" id="IPR019823">
    <property type="entry name" value="Mechanosensitive_channel_CS"/>
</dbReference>
<comment type="subunit">
    <text evidence="10">Homopentamer.</text>
</comment>
<dbReference type="InterPro" id="IPR037673">
    <property type="entry name" value="MSC/AndL"/>
</dbReference>
<keyword evidence="12" id="KW-1185">Reference proteome</keyword>
<reference evidence="11 12" key="1">
    <citation type="journal article" date="2016" name="Front. Microbiol.">
        <title>Microevolution Analysis of Bacillus coahuilensis Unveils Differences in Phosphorus Acquisition Strategies and Their Regulation.</title>
        <authorList>
            <person name="Gomez-Lunar Z."/>
            <person name="Hernandez-Gonzalez I."/>
            <person name="Rodriguez-Torres M.D."/>
            <person name="Souza V."/>
            <person name="Olmedo-Alvarez G."/>
        </authorList>
    </citation>
    <scope>NUCLEOTIDE SEQUENCE [LARGE SCALE GENOMIC DNA]</scope>
    <source>
        <strain evidence="12">p1.1.43</strain>
    </source>
</reference>
<organism evidence="11 12">
    <name type="scientific">Bacillus coahuilensis p1.1.43</name>
    <dbReference type="NCBI Taxonomy" id="1150625"/>
    <lineage>
        <taxon>Bacteria</taxon>
        <taxon>Bacillati</taxon>
        <taxon>Bacillota</taxon>
        <taxon>Bacilli</taxon>
        <taxon>Bacillales</taxon>
        <taxon>Bacillaceae</taxon>
        <taxon>Bacillus</taxon>
    </lineage>
</organism>
<dbReference type="GO" id="GO:0005886">
    <property type="term" value="C:plasma membrane"/>
    <property type="evidence" value="ECO:0007669"/>
    <property type="project" value="UniProtKB-SubCell"/>
</dbReference>
<keyword evidence="8 10" id="KW-0472">Membrane</keyword>
<evidence type="ECO:0000256" key="10">
    <source>
        <dbReference type="HAMAP-Rule" id="MF_00115"/>
    </source>
</evidence>
<keyword evidence="6 10" id="KW-1133">Transmembrane helix</keyword>
<evidence type="ECO:0000256" key="7">
    <source>
        <dbReference type="ARBA" id="ARBA00023065"/>
    </source>
</evidence>
<dbReference type="EMBL" id="LDYG01000018">
    <property type="protein sequence ID" value="KUP08063.1"/>
    <property type="molecule type" value="Genomic_DNA"/>
</dbReference>
<dbReference type="RefSeq" id="WP_059350381.1">
    <property type="nucleotide sequence ID" value="NZ_LDYG01000018.1"/>
</dbReference>
<keyword evidence="4 10" id="KW-1003">Cell membrane</keyword>
<evidence type="ECO:0000256" key="3">
    <source>
        <dbReference type="ARBA" id="ARBA00022448"/>
    </source>
</evidence>
<evidence type="ECO:0000256" key="1">
    <source>
        <dbReference type="ARBA" id="ARBA00004651"/>
    </source>
</evidence>
<dbReference type="PRINTS" id="PR01264">
    <property type="entry name" value="MECHCHANNEL"/>
</dbReference>
<feature type="transmembrane region" description="Helical" evidence="10">
    <location>
        <begin position="69"/>
        <end position="87"/>
    </location>
</feature>
<feature type="transmembrane region" description="Helical" evidence="10">
    <location>
        <begin position="38"/>
        <end position="57"/>
    </location>
</feature>
<gene>
    <name evidence="10" type="primary">mscL</name>
    <name evidence="11" type="ORF">Q75_03445</name>
</gene>
<evidence type="ECO:0000256" key="4">
    <source>
        <dbReference type="ARBA" id="ARBA00022475"/>
    </source>
</evidence>
<evidence type="ECO:0000256" key="2">
    <source>
        <dbReference type="ARBA" id="ARBA00007254"/>
    </source>
</evidence>
<dbReference type="InterPro" id="IPR036019">
    <property type="entry name" value="MscL_channel"/>
</dbReference>
<dbReference type="Pfam" id="PF01741">
    <property type="entry name" value="MscL"/>
    <property type="match status" value="1"/>
</dbReference>
<comment type="caution">
    <text evidence="11">The sequence shown here is derived from an EMBL/GenBank/DDBJ whole genome shotgun (WGS) entry which is preliminary data.</text>
</comment>
<sequence length="146" mass="17054">MWKEFKEFAMRGNLIDLAVAIMVGSAFSKIVDSLVQHIMMPVISVLIGGINLQALTLRYRYIYIPYGEFLQSLVDFFIITASIFFIIKMMNRIKGDRNSSYEIQSASELDVLKDIRDLLKEEQKLKQVSITFRAKKRYDHHKTNKR</sequence>